<proteinExistence type="predicted"/>
<dbReference type="RefSeq" id="WP_128155400.1">
    <property type="nucleotide sequence ID" value="NZ_JBHSOM010000016.1"/>
</dbReference>
<gene>
    <name evidence="1" type="ORF">EOW66_05315</name>
</gene>
<name>A0A3S3PG35_9RHOB</name>
<evidence type="ECO:0000313" key="2">
    <source>
        <dbReference type="Proteomes" id="UP000288071"/>
    </source>
</evidence>
<dbReference type="Proteomes" id="UP000288071">
    <property type="component" value="Unassembled WGS sequence"/>
</dbReference>
<dbReference type="EMBL" id="SAVA01000002">
    <property type="protein sequence ID" value="RWR54032.1"/>
    <property type="molecule type" value="Genomic_DNA"/>
</dbReference>
<keyword evidence="2" id="KW-1185">Reference proteome</keyword>
<organism evidence="1 2">
    <name type="scientific">Paenirhodobacter huangdaonensis</name>
    <dbReference type="NCBI Taxonomy" id="2501515"/>
    <lineage>
        <taxon>Bacteria</taxon>
        <taxon>Pseudomonadati</taxon>
        <taxon>Pseudomonadota</taxon>
        <taxon>Alphaproteobacteria</taxon>
        <taxon>Rhodobacterales</taxon>
        <taxon>Rhodobacter group</taxon>
        <taxon>Paenirhodobacter</taxon>
    </lineage>
</organism>
<sequence length="157" mass="16067">MPTTAEDQIAELTAWLAASSRNDVSPCGDPIKRGPFAEIVGIGLDDPAPDLTAEIALGCLPLLTPADVPAPAFAEAQGQAVVMDRAAHVIWKAGAAKARPEGFPAVAVVGLEAGQTMRDACAAAGVDPDADRAVIGLPLYAILPGVALKLRPMLPVR</sequence>
<comment type="caution">
    <text evidence="1">The sequence shown here is derived from an EMBL/GenBank/DDBJ whole genome shotgun (WGS) entry which is preliminary data.</text>
</comment>
<reference evidence="2" key="1">
    <citation type="submission" date="2019-01" db="EMBL/GenBank/DDBJ databases">
        <title>Sinorhodobacter populi sp. nov. isolated from the symptomatic bark tissue of Populus euramericana canker.</title>
        <authorList>
            <person name="Li Y."/>
        </authorList>
    </citation>
    <scope>NUCLEOTIDE SEQUENCE [LARGE SCALE GENOMIC DNA]</scope>
    <source>
        <strain evidence="2">CGMCC 1.12963</strain>
    </source>
</reference>
<reference evidence="1 2" key="2">
    <citation type="submission" date="2019-01" db="EMBL/GenBank/DDBJ databases">
        <title>Sinorhodobacter populi sp. nov. isolated from the symptomatic bark tissue of Populus euramericana canker.</title>
        <authorList>
            <person name="Xu G."/>
        </authorList>
    </citation>
    <scope>NUCLEOTIDE SEQUENCE [LARGE SCALE GENOMIC DNA]</scope>
    <source>
        <strain evidence="1 2">CGMCC 1.12963</strain>
    </source>
</reference>
<dbReference type="AlphaFoldDB" id="A0A3S3PG35"/>
<accession>A0A3S3PG35</accession>
<protein>
    <submittedName>
        <fullName evidence="1">Uncharacterized protein</fullName>
    </submittedName>
</protein>
<evidence type="ECO:0000313" key="1">
    <source>
        <dbReference type="EMBL" id="RWR54032.1"/>
    </source>
</evidence>